<dbReference type="OrthoDB" id="2266637at2759"/>
<dbReference type="InterPro" id="IPR036397">
    <property type="entry name" value="RNaseH_sf"/>
</dbReference>
<dbReference type="Proteomes" id="UP000792457">
    <property type="component" value="Unassembled WGS sequence"/>
</dbReference>
<reference evidence="1" key="1">
    <citation type="submission" date="2013-04" db="EMBL/GenBank/DDBJ databases">
        <authorList>
            <person name="Qu J."/>
            <person name="Murali S.C."/>
            <person name="Bandaranaike D."/>
            <person name="Bellair M."/>
            <person name="Blankenburg K."/>
            <person name="Chao H."/>
            <person name="Dinh H."/>
            <person name="Doddapaneni H."/>
            <person name="Downs B."/>
            <person name="Dugan-Rocha S."/>
            <person name="Elkadiri S."/>
            <person name="Gnanaolivu R.D."/>
            <person name="Hernandez B."/>
            <person name="Javaid M."/>
            <person name="Jayaseelan J.C."/>
            <person name="Lee S."/>
            <person name="Li M."/>
            <person name="Ming W."/>
            <person name="Munidasa M."/>
            <person name="Muniz J."/>
            <person name="Nguyen L."/>
            <person name="Ongeri F."/>
            <person name="Osuji N."/>
            <person name="Pu L.-L."/>
            <person name="Puazo M."/>
            <person name="Qu C."/>
            <person name="Quiroz J."/>
            <person name="Raj R."/>
            <person name="Weissenberger G."/>
            <person name="Xin Y."/>
            <person name="Zou X."/>
            <person name="Han Y."/>
            <person name="Richards S."/>
            <person name="Worley K."/>
            <person name="Muzny D."/>
            <person name="Gibbs R."/>
        </authorList>
    </citation>
    <scope>NUCLEOTIDE SEQUENCE</scope>
    <source>
        <strain evidence="1">Sampled in the wild</strain>
    </source>
</reference>
<dbReference type="EMBL" id="KZ308292">
    <property type="protein sequence ID" value="KAG8226661.1"/>
    <property type="molecule type" value="Genomic_DNA"/>
</dbReference>
<evidence type="ECO:0000313" key="1">
    <source>
        <dbReference type="EMBL" id="KAG8226661.1"/>
    </source>
</evidence>
<proteinExistence type="predicted"/>
<organism evidence="1 2">
    <name type="scientific">Ladona fulva</name>
    <name type="common">Scarce chaser dragonfly</name>
    <name type="synonym">Libellula fulva</name>
    <dbReference type="NCBI Taxonomy" id="123851"/>
    <lineage>
        <taxon>Eukaryota</taxon>
        <taxon>Metazoa</taxon>
        <taxon>Ecdysozoa</taxon>
        <taxon>Arthropoda</taxon>
        <taxon>Hexapoda</taxon>
        <taxon>Insecta</taxon>
        <taxon>Pterygota</taxon>
        <taxon>Palaeoptera</taxon>
        <taxon>Odonata</taxon>
        <taxon>Epiprocta</taxon>
        <taxon>Anisoptera</taxon>
        <taxon>Libelluloidea</taxon>
        <taxon>Libellulidae</taxon>
        <taxon>Ladona</taxon>
    </lineage>
</organism>
<dbReference type="Gene3D" id="3.30.420.10">
    <property type="entry name" value="Ribonuclease H-like superfamily/Ribonuclease H"/>
    <property type="match status" value="1"/>
</dbReference>
<reference evidence="1" key="2">
    <citation type="submission" date="2017-10" db="EMBL/GenBank/DDBJ databases">
        <title>Ladona fulva Genome sequencing and assembly.</title>
        <authorList>
            <person name="Murali S."/>
            <person name="Richards S."/>
            <person name="Bandaranaike D."/>
            <person name="Bellair M."/>
            <person name="Blankenburg K."/>
            <person name="Chao H."/>
            <person name="Dinh H."/>
            <person name="Doddapaneni H."/>
            <person name="Dugan-Rocha S."/>
            <person name="Elkadiri S."/>
            <person name="Gnanaolivu R."/>
            <person name="Hernandez B."/>
            <person name="Skinner E."/>
            <person name="Javaid M."/>
            <person name="Lee S."/>
            <person name="Li M."/>
            <person name="Ming W."/>
            <person name="Munidasa M."/>
            <person name="Muniz J."/>
            <person name="Nguyen L."/>
            <person name="Hughes D."/>
            <person name="Osuji N."/>
            <person name="Pu L.-L."/>
            <person name="Puazo M."/>
            <person name="Qu C."/>
            <person name="Quiroz J."/>
            <person name="Raj R."/>
            <person name="Weissenberger G."/>
            <person name="Xin Y."/>
            <person name="Zou X."/>
            <person name="Han Y."/>
            <person name="Worley K."/>
            <person name="Muzny D."/>
            <person name="Gibbs R."/>
        </authorList>
    </citation>
    <scope>NUCLEOTIDE SEQUENCE</scope>
    <source>
        <strain evidence="1">Sampled in the wild</strain>
    </source>
</reference>
<evidence type="ECO:0000313" key="2">
    <source>
        <dbReference type="Proteomes" id="UP000792457"/>
    </source>
</evidence>
<sequence>MELIWAYVKGKIAKVNVQKAPENRRSMDAMKDLCVEAFGKVSPELWRKHIKHTKKIEDYYWEKDKLFVFYPQVEPVVINLQESSCSSEIYSSRDADQY</sequence>
<protein>
    <submittedName>
        <fullName evidence="1">Uncharacterized protein</fullName>
    </submittedName>
</protein>
<dbReference type="GO" id="GO:0003676">
    <property type="term" value="F:nucleic acid binding"/>
    <property type="evidence" value="ECO:0007669"/>
    <property type="project" value="InterPro"/>
</dbReference>
<keyword evidence="2" id="KW-1185">Reference proteome</keyword>
<accession>A0A8K0K2K4</accession>
<dbReference type="AlphaFoldDB" id="A0A8K0K2K4"/>
<name>A0A8K0K2K4_LADFU</name>
<comment type="caution">
    <text evidence="1">The sequence shown here is derived from an EMBL/GenBank/DDBJ whole genome shotgun (WGS) entry which is preliminary data.</text>
</comment>
<gene>
    <name evidence="1" type="ORF">J437_LFUL005747</name>
</gene>